<protein>
    <submittedName>
        <fullName evidence="6">Unannotated protein</fullName>
    </submittedName>
</protein>
<dbReference type="EMBL" id="CAFBLM010000078">
    <property type="protein sequence ID" value="CAB4879673.1"/>
    <property type="molecule type" value="Genomic_DNA"/>
</dbReference>
<dbReference type="InterPro" id="IPR012480">
    <property type="entry name" value="Hepar_II_III_C"/>
</dbReference>
<proteinExistence type="predicted"/>
<evidence type="ECO:0000256" key="1">
    <source>
        <dbReference type="ARBA" id="ARBA00004418"/>
    </source>
</evidence>
<keyword evidence="3" id="KW-0574">Periplasm</keyword>
<dbReference type="AlphaFoldDB" id="A0A6J7EJB0"/>
<accession>A0A6J7EJB0</accession>
<gene>
    <name evidence="6" type="ORF">UFOPK3401_01330</name>
</gene>
<dbReference type="PANTHER" id="PTHR39210:SF1">
    <property type="entry name" value="HEPARIN-SULFATE LYASE"/>
    <property type="match status" value="1"/>
</dbReference>
<reference evidence="6" key="1">
    <citation type="submission" date="2020-05" db="EMBL/GenBank/DDBJ databases">
        <authorList>
            <person name="Chiriac C."/>
            <person name="Salcher M."/>
            <person name="Ghai R."/>
            <person name="Kavagutti S V."/>
        </authorList>
    </citation>
    <scope>NUCLEOTIDE SEQUENCE</scope>
</reference>
<keyword evidence="4" id="KW-0456">Lyase</keyword>
<keyword evidence="2" id="KW-0732">Signal</keyword>
<evidence type="ECO:0000256" key="2">
    <source>
        <dbReference type="ARBA" id="ARBA00022729"/>
    </source>
</evidence>
<organism evidence="6">
    <name type="scientific">freshwater metagenome</name>
    <dbReference type="NCBI Taxonomy" id="449393"/>
    <lineage>
        <taxon>unclassified sequences</taxon>
        <taxon>metagenomes</taxon>
        <taxon>ecological metagenomes</taxon>
    </lineage>
</organism>
<evidence type="ECO:0000313" key="6">
    <source>
        <dbReference type="EMBL" id="CAB4879673.1"/>
    </source>
</evidence>
<evidence type="ECO:0000259" key="5">
    <source>
        <dbReference type="Pfam" id="PF07940"/>
    </source>
</evidence>
<comment type="subcellular location">
    <subcellularLocation>
        <location evidence="1">Periplasm</location>
    </subcellularLocation>
</comment>
<sequence length="351" mass="37913">MAPRLQKLASFLAQATAPDGTLTQIGDTYAEPVRADVAAQYQDVRYAVSQSTAGVAPTDSVSIYNAGFVFSRSGWGTLRPFASENYFTMRFGPRRYAHGHFDHLSVTWFARGRKLLVDAGHFGYTASAYRTWIISAAAHNTLTVPSVPLRTYGTSKLTRSSNNATGQFYEVSDDAGSVGGAYQGLVRTRGVFVLPDAKAMVVLDRTNSSKLRWMYAAKAKVKTKWWHLDPSFALTSASDSKVTAVSGSTQLNVLQVPLPGEHLARGSQKVVRGAKSPYQGWVSTAQNRKVTALAVGQTTTGSRSLSVLVPGAVGQRVWAQVKPVGGHLRVDIYVGSTKYCVYISAGGSLYR</sequence>
<dbReference type="Gene3D" id="2.70.98.70">
    <property type="match status" value="1"/>
</dbReference>
<dbReference type="Gene3D" id="1.50.10.100">
    <property type="entry name" value="Chondroitin AC/alginate lyase"/>
    <property type="match status" value="1"/>
</dbReference>
<dbReference type="Pfam" id="PF07940">
    <property type="entry name" value="Hepar_II_III_C"/>
    <property type="match status" value="1"/>
</dbReference>
<feature type="domain" description="Heparinase II/III-like C-terminal" evidence="5">
    <location>
        <begin position="68"/>
        <end position="288"/>
    </location>
</feature>
<name>A0A6J7EJB0_9ZZZZ</name>
<evidence type="ECO:0000256" key="3">
    <source>
        <dbReference type="ARBA" id="ARBA00022764"/>
    </source>
</evidence>
<dbReference type="InterPro" id="IPR008929">
    <property type="entry name" value="Chondroitin_lyas"/>
</dbReference>
<dbReference type="GO" id="GO:0042597">
    <property type="term" value="C:periplasmic space"/>
    <property type="evidence" value="ECO:0007669"/>
    <property type="project" value="UniProtKB-SubCell"/>
</dbReference>
<dbReference type="GO" id="GO:0016829">
    <property type="term" value="F:lyase activity"/>
    <property type="evidence" value="ECO:0007669"/>
    <property type="project" value="UniProtKB-KW"/>
</dbReference>
<dbReference type="PANTHER" id="PTHR39210">
    <property type="entry name" value="HEPARIN-SULFATE LYASE"/>
    <property type="match status" value="1"/>
</dbReference>
<evidence type="ECO:0000256" key="4">
    <source>
        <dbReference type="ARBA" id="ARBA00023239"/>
    </source>
</evidence>